<evidence type="ECO:0000313" key="4">
    <source>
        <dbReference type="Proteomes" id="UP000494206"/>
    </source>
</evidence>
<reference evidence="3 4" key="1">
    <citation type="submission" date="2020-04" db="EMBL/GenBank/DDBJ databases">
        <authorList>
            <person name="Laetsch R D."/>
            <person name="Stevens L."/>
            <person name="Kumar S."/>
            <person name="Blaxter L. M."/>
        </authorList>
    </citation>
    <scope>NUCLEOTIDE SEQUENCE [LARGE SCALE GENOMIC DNA]</scope>
</reference>
<evidence type="ECO:0000256" key="1">
    <source>
        <dbReference type="SAM" id="MobiDB-lite"/>
    </source>
</evidence>
<proteinExistence type="predicted"/>
<keyword evidence="4" id="KW-1185">Reference proteome</keyword>
<dbReference type="InterPro" id="IPR026171">
    <property type="entry name" value="FANCI"/>
</dbReference>
<evidence type="ECO:0000259" key="2">
    <source>
        <dbReference type="Pfam" id="PF14680"/>
    </source>
</evidence>
<dbReference type="PANTHER" id="PTHR21818">
    <property type="entry name" value="BC025462 PROTEIN"/>
    <property type="match status" value="1"/>
</dbReference>
<accession>A0A8S1F8F8</accession>
<organism evidence="3 4">
    <name type="scientific">Caenorhabditis bovis</name>
    <dbReference type="NCBI Taxonomy" id="2654633"/>
    <lineage>
        <taxon>Eukaryota</taxon>
        <taxon>Metazoa</taxon>
        <taxon>Ecdysozoa</taxon>
        <taxon>Nematoda</taxon>
        <taxon>Chromadorea</taxon>
        <taxon>Rhabditida</taxon>
        <taxon>Rhabditina</taxon>
        <taxon>Rhabditomorpha</taxon>
        <taxon>Rhabditoidea</taxon>
        <taxon>Rhabditidae</taxon>
        <taxon>Peloderinae</taxon>
        <taxon>Caenorhabditis</taxon>
    </lineage>
</organism>
<dbReference type="PANTHER" id="PTHR21818:SF0">
    <property type="entry name" value="FANCONI ANEMIA GROUP I PROTEIN"/>
    <property type="match status" value="1"/>
</dbReference>
<feature type="compositionally biased region" description="Acidic residues" evidence="1">
    <location>
        <begin position="1371"/>
        <end position="1384"/>
    </location>
</feature>
<evidence type="ECO:0000313" key="3">
    <source>
        <dbReference type="EMBL" id="CAB3408584.1"/>
    </source>
</evidence>
<feature type="domain" description="FANCI helical" evidence="2">
    <location>
        <begin position="601"/>
        <end position="820"/>
    </location>
</feature>
<dbReference type="EMBL" id="CADEPM010000007">
    <property type="protein sequence ID" value="CAB3408584.1"/>
    <property type="molecule type" value="Genomic_DNA"/>
</dbReference>
<dbReference type="OrthoDB" id="195089at2759"/>
<dbReference type="GO" id="GO:0070182">
    <property type="term" value="F:DNA polymerase binding"/>
    <property type="evidence" value="ECO:0007669"/>
    <property type="project" value="TreeGrafter"/>
</dbReference>
<dbReference type="Pfam" id="PF14680">
    <property type="entry name" value="FANCI_HD2"/>
    <property type="match status" value="1"/>
</dbReference>
<name>A0A8S1F8F8_9PELO</name>
<dbReference type="GO" id="GO:0006281">
    <property type="term" value="P:DNA repair"/>
    <property type="evidence" value="ECO:0007669"/>
    <property type="project" value="InterPro"/>
</dbReference>
<sequence>MFALLIGLLDTPAFQKQVVIVDGRVADGCAMWMKCRTLLTTMDSDNFTQQSMFHSQATQGGQSSSEKFVDSLIKMANKYKTSENVPEGIKRSLVKNYSILKPEDKLNRIKKFLTEMTRADRGSKLYEFLHAWFSLSSAVEDSDEKDQHCVNMMIASVEIVMKRSIAVPHFFGMFNEFNIQISKLPNQYLMQLVGFVRKMLEDSLNFEADTENSEVKPFNQRWKDYVHSIIRRVSEIDDLEYNEMNLPGAEIARNVLFDWMRYVKNSTAFELLVEIACDYQFGIEAMQQLCDEVIVHEIWAVNSGQDQELVEMQNFDRKLNTSKALFLTVHLDKERSNQLWTTVLKAWWHNSDDERVSNELTECLEVAFNVVSHSVQAAMRFNSFLKNEKSLVFCSDFGFALAILQCCLDRNDCMSEMKQSIQKLWRFGEIAEECVWMAENVSDRFLPIVSSQMQNLANSMAENRTARRLLSKPMFALLIGLLDTPAYQKQVVIVDGRVADGCAMWMKCRTLLTTICCAQDNMEEQLSLLFKAIAMRRDIAVSLIRCLQPIINTRPQLRTALFKSLKKDLLNETTVCSAVPIVLMLLRSVSKRKDGGGGQFDHSMSQSFGSFSTQSLDLMGCKKNIDQSVGLELIGIVKSCLFQPVHTKIALYDGICELATQTSTMLNQFLDMLIAHTKNAPALCRTFYITSSKESTNLVEPLPHLIQTVECLMGELVAFDPNFQTEGTELLLKQAVNQMEEWVLMATRNDMTDLGFDRNIEWNAPNSNAKSNVLFAQMMLSVYDVLIEHMWRRVEAIEKKEDADKLVALLNRRKELDKAYEPMGITFNTCFIGFEGENKREIQFKTPLDTSQTEILTSAKTLASIMSKLLANNDENADKTANHSTINVRPEILADVQMELLFWTVSRCKVLSLALIKEYRPLHTIVSGTDSLLSLQKSLFDFYVSIDVPSWIDDIPTGAFVKTMAIESYANILQFLSVKYKMMPMRVAAMWFEEKEDEDEESRKKRYEANILILRHAHLLSCKLFKQILKVENEDTEEEKPPKMAFENQGKAILKAANSALAMSKNVKVWANIFRRAIRVLETEQFYNNQMLRDFVKFVTNCAMRSQDENDEVFDEMNAVMENILEFLSEENDEIRYSFITKTSLNVATEFVFGFVEKSMNHLKESFQFLKQFCVKPSIFEEICEILIKKCLQITILVSRILQIFVQYKLMQEKITQLLTSFFAMLGMPVDLLESLSKPWGKEMKSWKCVDLLAGLVKTKLSPILAMVDDHIGFSKGKDELKKRISDKTRLQQSKRDEKLYVKFSEVRERIQAKILVLCKSIGDQRFDIQIRNNSIGCRDFRIDMDVIRSKIGGEEVEQGSVSKRRRVADDEHEQTEEPEEEEEEHVREEQRTTAEVKMETDDDDECSRGVSPVF</sequence>
<comment type="caution">
    <text evidence="3">The sequence shown here is derived from an EMBL/GenBank/DDBJ whole genome shotgun (WGS) entry which is preliminary data.</text>
</comment>
<feature type="region of interest" description="Disordered" evidence="1">
    <location>
        <begin position="1359"/>
        <end position="1415"/>
    </location>
</feature>
<dbReference type="InterPro" id="IPR029312">
    <property type="entry name" value="FANCI_HD2"/>
</dbReference>
<protein>
    <recommendedName>
        <fullName evidence="2">FANCI helical domain-containing protein</fullName>
    </recommendedName>
</protein>
<gene>
    <name evidence="3" type="ORF">CBOVIS_LOCUS10347</name>
</gene>
<dbReference type="Proteomes" id="UP000494206">
    <property type="component" value="Unassembled WGS sequence"/>
</dbReference>
<feature type="compositionally biased region" description="Basic and acidic residues" evidence="1">
    <location>
        <begin position="1385"/>
        <end position="1400"/>
    </location>
</feature>